<keyword evidence="5 6" id="KW-0786">Thiamine pyrophosphate</keyword>
<dbReference type="SUPFAM" id="SSF52518">
    <property type="entry name" value="Thiamin diphosphate-binding fold (THDP-binding)"/>
    <property type="match status" value="2"/>
</dbReference>
<comment type="cofactor">
    <cofactor evidence="2">
        <name>thiamine diphosphate</name>
        <dbReference type="ChEBI" id="CHEBI:58937"/>
    </cofactor>
</comment>
<protein>
    <submittedName>
        <fullName evidence="10">Acetolactate synthase I/II/III large subunit</fullName>
    </submittedName>
</protein>
<keyword evidence="11" id="KW-1185">Reference proteome</keyword>
<dbReference type="GO" id="GO:0030976">
    <property type="term" value="F:thiamine pyrophosphate binding"/>
    <property type="evidence" value="ECO:0007669"/>
    <property type="project" value="InterPro"/>
</dbReference>
<dbReference type="GO" id="GO:0050660">
    <property type="term" value="F:flavin adenine dinucleotide binding"/>
    <property type="evidence" value="ECO:0007669"/>
    <property type="project" value="TreeGrafter"/>
</dbReference>
<evidence type="ECO:0000256" key="2">
    <source>
        <dbReference type="ARBA" id="ARBA00001964"/>
    </source>
</evidence>
<dbReference type="InterPro" id="IPR029035">
    <property type="entry name" value="DHS-like_NAD/FAD-binding_dom"/>
</dbReference>
<dbReference type="InterPro" id="IPR000399">
    <property type="entry name" value="TPP-bd_CS"/>
</dbReference>
<dbReference type="Gene3D" id="3.40.50.1220">
    <property type="entry name" value="TPP-binding domain"/>
    <property type="match status" value="1"/>
</dbReference>
<keyword evidence="4" id="KW-0479">Metal-binding</keyword>
<proteinExistence type="inferred from homology"/>
<feature type="domain" description="Thiamine pyrophosphate enzyme TPP-binding" evidence="8">
    <location>
        <begin position="404"/>
        <end position="554"/>
    </location>
</feature>
<evidence type="ECO:0000256" key="6">
    <source>
        <dbReference type="RuleBase" id="RU362132"/>
    </source>
</evidence>
<comment type="similarity">
    <text evidence="3 6">Belongs to the TPP enzyme family.</text>
</comment>
<dbReference type="InterPro" id="IPR012000">
    <property type="entry name" value="Thiamin_PyroP_enz_cen_dom"/>
</dbReference>
<comment type="caution">
    <text evidence="10">The sequence shown here is derived from an EMBL/GenBank/DDBJ whole genome shotgun (WGS) entry which is preliminary data.</text>
</comment>
<dbReference type="InterPro" id="IPR029061">
    <property type="entry name" value="THDP-binding"/>
</dbReference>
<dbReference type="InterPro" id="IPR011766">
    <property type="entry name" value="TPP_enzyme_TPP-bd"/>
</dbReference>
<dbReference type="GO" id="GO:0009097">
    <property type="term" value="P:isoleucine biosynthetic process"/>
    <property type="evidence" value="ECO:0007669"/>
    <property type="project" value="TreeGrafter"/>
</dbReference>
<dbReference type="GO" id="GO:0000287">
    <property type="term" value="F:magnesium ion binding"/>
    <property type="evidence" value="ECO:0007669"/>
    <property type="project" value="InterPro"/>
</dbReference>
<feature type="domain" description="Thiamine pyrophosphate enzyme N-terminal TPP-binding" evidence="9">
    <location>
        <begin position="16"/>
        <end position="129"/>
    </location>
</feature>
<dbReference type="GO" id="GO:0003984">
    <property type="term" value="F:acetolactate synthase activity"/>
    <property type="evidence" value="ECO:0007669"/>
    <property type="project" value="TreeGrafter"/>
</dbReference>
<evidence type="ECO:0000256" key="1">
    <source>
        <dbReference type="ARBA" id="ARBA00001946"/>
    </source>
</evidence>
<dbReference type="Proteomes" id="UP000799772">
    <property type="component" value="Unassembled WGS sequence"/>
</dbReference>
<reference evidence="10" key="1">
    <citation type="journal article" date="2020" name="Stud. Mycol.">
        <title>101 Dothideomycetes genomes: a test case for predicting lifestyles and emergence of pathogens.</title>
        <authorList>
            <person name="Haridas S."/>
            <person name="Albert R."/>
            <person name="Binder M."/>
            <person name="Bloem J."/>
            <person name="Labutti K."/>
            <person name="Salamov A."/>
            <person name="Andreopoulos B."/>
            <person name="Baker S."/>
            <person name="Barry K."/>
            <person name="Bills G."/>
            <person name="Bluhm B."/>
            <person name="Cannon C."/>
            <person name="Castanera R."/>
            <person name="Culley D."/>
            <person name="Daum C."/>
            <person name="Ezra D."/>
            <person name="Gonzalez J."/>
            <person name="Henrissat B."/>
            <person name="Kuo A."/>
            <person name="Liang C."/>
            <person name="Lipzen A."/>
            <person name="Lutzoni F."/>
            <person name="Magnuson J."/>
            <person name="Mondo S."/>
            <person name="Nolan M."/>
            <person name="Ohm R."/>
            <person name="Pangilinan J."/>
            <person name="Park H.-J."/>
            <person name="Ramirez L."/>
            <person name="Alfaro M."/>
            <person name="Sun H."/>
            <person name="Tritt A."/>
            <person name="Yoshinaga Y."/>
            <person name="Zwiers L.-H."/>
            <person name="Turgeon B."/>
            <person name="Goodwin S."/>
            <person name="Spatafora J."/>
            <person name="Crous P."/>
            <person name="Grigoriev I."/>
        </authorList>
    </citation>
    <scope>NUCLEOTIDE SEQUENCE</scope>
    <source>
        <strain evidence="10">CBS 133067</strain>
    </source>
</reference>
<dbReference type="Pfam" id="PF02776">
    <property type="entry name" value="TPP_enzyme_N"/>
    <property type="match status" value="1"/>
</dbReference>
<dbReference type="PANTHER" id="PTHR18968">
    <property type="entry name" value="THIAMINE PYROPHOSPHATE ENZYMES"/>
    <property type="match status" value="1"/>
</dbReference>
<sequence length="608" mass="64136">MATFQLKHPENRELLGGDLLAQCLHALGAKVAFGIHGGHLDAFLMGCADVGIDLVDVRHETVAIQAAEGYAKVSGRVGVGFITANSGFCNGLPGLATAFADRSPVFVVTSSPPLRDAETNCLQGFHDQVVLAKNVTKFAHRITNVGEIPRLVSLGWRTTTAGAPGPVVLDFPIDVLFTPIANENIAWGSLTSPPNALPGPDPAAIDDAIEMWRAAARPAIIASTGARGAVNELLKLAEATGTPIFHSTKFSTAIPYEHPFRAGGARRLAALRVNRSLPPDFILLLGARTGLMLGGRSGAIIPHEGCKTVHVDLDGSEIGRSLPVDLGIVSDVGLAVAAMNAAVAKNPFRSTEEWIRSALGLKSIRAPHNEDESVIVEDNGRLHPYHAMKKVYQCIPNDSTVIIDGGECGGWAMQLLEEAHAGLAIASTGYLGFLGNGWGYSLGAAIADPSKLVLSIQGDGSAGFHIAELDTYVKFGLKIVTIIMNNSVWGMSQAGQDIIYGYATAKRPTVALNPKAKYEVVAEGFGCTSAVKTLEALDHAMDKLVHAQGPGLLNLVVSDHPYQDTTKAMVGQTDDPNVIVVPYYDNIPKPYYKDSKQAVNGANGAKGG</sequence>
<feature type="domain" description="Thiamine pyrophosphate enzyme central" evidence="7">
    <location>
        <begin position="205"/>
        <end position="338"/>
    </location>
</feature>
<dbReference type="OrthoDB" id="10006023at2759"/>
<dbReference type="Pfam" id="PF02775">
    <property type="entry name" value="TPP_enzyme_C"/>
    <property type="match status" value="1"/>
</dbReference>
<dbReference type="PROSITE" id="PS00187">
    <property type="entry name" value="TPP_ENZYMES"/>
    <property type="match status" value="1"/>
</dbReference>
<evidence type="ECO:0000313" key="11">
    <source>
        <dbReference type="Proteomes" id="UP000799772"/>
    </source>
</evidence>
<evidence type="ECO:0000256" key="4">
    <source>
        <dbReference type="ARBA" id="ARBA00022723"/>
    </source>
</evidence>
<dbReference type="AlphaFoldDB" id="A0A9P4IJZ4"/>
<dbReference type="Gene3D" id="3.40.50.970">
    <property type="match status" value="2"/>
</dbReference>
<comment type="cofactor">
    <cofactor evidence="1">
        <name>Mg(2+)</name>
        <dbReference type="ChEBI" id="CHEBI:18420"/>
    </cofactor>
</comment>
<evidence type="ECO:0000259" key="8">
    <source>
        <dbReference type="Pfam" id="PF02775"/>
    </source>
</evidence>
<name>A0A9P4IJZ4_9PEZI</name>
<dbReference type="InterPro" id="IPR045229">
    <property type="entry name" value="TPP_enz"/>
</dbReference>
<gene>
    <name evidence="10" type="ORF">NA57DRAFT_65361</name>
</gene>
<organism evidence="10 11">
    <name type="scientific">Rhizodiscina lignyota</name>
    <dbReference type="NCBI Taxonomy" id="1504668"/>
    <lineage>
        <taxon>Eukaryota</taxon>
        <taxon>Fungi</taxon>
        <taxon>Dikarya</taxon>
        <taxon>Ascomycota</taxon>
        <taxon>Pezizomycotina</taxon>
        <taxon>Dothideomycetes</taxon>
        <taxon>Pleosporomycetidae</taxon>
        <taxon>Aulographales</taxon>
        <taxon>Rhizodiscinaceae</taxon>
        <taxon>Rhizodiscina</taxon>
    </lineage>
</organism>
<dbReference type="SUPFAM" id="SSF52467">
    <property type="entry name" value="DHS-like NAD/FAD-binding domain"/>
    <property type="match status" value="1"/>
</dbReference>
<evidence type="ECO:0000259" key="9">
    <source>
        <dbReference type="Pfam" id="PF02776"/>
    </source>
</evidence>
<dbReference type="EMBL" id="ML978124">
    <property type="protein sequence ID" value="KAF2101062.1"/>
    <property type="molecule type" value="Genomic_DNA"/>
</dbReference>
<dbReference type="PANTHER" id="PTHR18968:SF166">
    <property type="entry name" value="2-HYDROXYACYL-COA LYASE 2"/>
    <property type="match status" value="1"/>
</dbReference>
<accession>A0A9P4IJZ4</accession>
<evidence type="ECO:0000256" key="3">
    <source>
        <dbReference type="ARBA" id="ARBA00007812"/>
    </source>
</evidence>
<evidence type="ECO:0000256" key="5">
    <source>
        <dbReference type="ARBA" id="ARBA00023052"/>
    </source>
</evidence>
<dbReference type="InterPro" id="IPR012001">
    <property type="entry name" value="Thiamin_PyroP_enz_TPP-bd_dom"/>
</dbReference>
<evidence type="ECO:0000259" key="7">
    <source>
        <dbReference type="Pfam" id="PF00205"/>
    </source>
</evidence>
<dbReference type="GO" id="GO:0009099">
    <property type="term" value="P:L-valine biosynthetic process"/>
    <property type="evidence" value="ECO:0007669"/>
    <property type="project" value="TreeGrafter"/>
</dbReference>
<dbReference type="Pfam" id="PF00205">
    <property type="entry name" value="TPP_enzyme_M"/>
    <property type="match status" value="1"/>
</dbReference>
<evidence type="ECO:0000313" key="10">
    <source>
        <dbReference type="EMBL" id="KAF2101062.1"/>
    </source>
</evidence>
<dbReference type="CDD" id="cd07035">
    <property type="entry name" value="TPP_PYR_POX_like"/>
    <property type="match status" value="1"/>
</dbReference>
<dbReference type="GO" id="GO:0005948">
    <property type="term" value="C:acetolactate synthase complex"/>
    <property type="evidence" value="ECO:0007669"/>
    <property type="project" value="TreeGrafter"/>
</dbReference>